<name>A0ABQ2B9U2_9MICO</name>
<keyword evidence="2" id="KW-1133">Transmembrane helix</keyword>
<sequence>MGDTQWQKLDGNADLVRSKGHKYQEIADAIERATTTLDAIVDDASTTAESMDETKSLASDVKEDISKATERYRYTGDALVDYASALDTAISESETAANQIASLEDDLASARTTASNAQSDVDDLPKDAPEGDADSANSTLTSANSRVSSLESSLSHWQGRWTEAKGDKDGAATTAKNKIDEVVSGDKVHGLEDGFWDKAGEVWDSIYKVVKVICDIAGILAIFLSWVPILGQILLVLAAVGAILAVVDAVFKAARGQGSWWGVLGAAGLAALTLFGGKAISVLAKYSKARTVVQTASRMSPKNAKSVFGTATLKSTRKVFAQTNGQRVTEVLKSPFIRSATDKQVAGLFRGGNVGQGLKTMFPNPFTGTGMRTIFGNDDVTDMFKFMNMADNRLPGINGTMVIDGVTAGTSAIAAVGGHGITVFNGVRNSVSLAGELGVGDFGDASSPAVSLGTSGLGGPYGNIIGNGLSLAGGVPNPG</sequence>
<gene>
    <name evidence="3" type="ORF">GCM10007368_36110</name>
</gene>
<dbReference type="SUPFAM" id="SSF57997">
    <property type="entry name" value="Tropomyosin"/>
    <property type="match status" value="1"/>
</dbReference>
<dbReference type="Gene3D" id="1.20.120.330">
    <property type="entry name" value="Nucleotidyltransferases domain 2"/>
    <property type="match status" value="1"/>
</dbReference>
<feature type="transmembrane region" description="Helical" evidence="2">
    <location>
        <begin position="263"/>
        <end position="284"/>
    </location>
</feature>
<dbReference type="RefSeq" id="WP_188525135.1">
    <property type="nucleotide sequence ID" value="NZ_BMDG01000015.1"/>
</dbReference>
<evidence type="ECO:0000256" key="2">
    <source>
        <dbReference type="SAM" id="Phobius"/>
    </source>
</evidence>
<evidence type="ECO:0000313" key="3">
    <source>
        <dbReference type="EMBL" id="GGI11421.1"/>
    </source>
</evidence>
<proteinExistence type="predicted"/>
<feature type="transmembrane region" description="Helical" evidence="2">
    <location>
        <begin position="233"/>
        <end position="251"/>
    </location>
</feature>
<organism evidence="3 4">
    <name type="scientific">Isoptericola cucumis</name>
    <dbReference type="NCBI Taxonomy" id="1776856"/>
    <lineage>
        <taxon>Bacteria</taxon>
        <taxon>Bacillati</taxon>
        <taxon>Actinomycetota</taxon>
        <taxon>Actinomycetes</taxon>
        <taxon>Micrococcales</taxon>
        <taxon>Promicromonosporaceae</taxon>
        <taxon>Isoptericola</taxon>
    </lineage>
</organism>
<dbReference type="EMBL" id="BMDG01000015">
    <property type="protein sequence ID" value="GGI11421.1"/>
    <property type="molecule type" value="Genomic_DNA"/>
</dbReference>
<reference evidence="4" key="1">
    <citation type="journal article" date="2019" name="Int. J. Syst. Evol. Microbiol.">
        <title>The Global Catalogue of Microorganisms (GCM) 10K type strain sequencing project: providing services to taxonomists for standard genome sequencing and annotation.</title>
        <authorList>
            <consortium name="The Broad Institute Genomics Platform"/>
            <consortium name="The Broad Institute Genome Sequencing Center for Infectious Disease"/>
            <person name="Wu L."/>
            <person name="Ma J."/>
        </authorList>
    </citation>
    <scope>NUCLEOTIDE SEQUENCE [LARGE SCALE GENOMIC DNA]</scope>
    <source>
        <strain evidence="4">CCM 8653</strain>
    </source>
</reference>
<protein>
    <submittedName>
        <fullName evidence="3">Uncharacterized protein</fullName>
    </submittedName>
</protein>
<keyword evidence="2" id="KW-0812">Transmembrane</keyword>
<evidence type="ECO:0000256" key="1">
    <source>
        <dbReference type="SAM" id="MobiDB-lite"/>
    </source>
</evidence>
<accession>A0ABQ2B9U2</accession>
<feature type="region of interest" description="Disordered" evidence="1">
    <location>
        <begin position="111"/>
        <end position="145"/>
    </location>
</feature>
<keyword evidence="4" id="KW-1185">Reference proteome</keyword>
<dbReference type="Proteomes" id="UP000632535">
    <property type="component" value="Unassembled WGS sequence"/>
</dbReference>
<keyword evidence="2" id="KW-0472">Membrane</keyword>
<evidence type="ECO:0000313" key="4">
    <source>
        <dbReference type="Proteomes" id="UP000632535"/>
    </source>
</evidence>
<comment type="caution">
    <text evidence="3">The sequence shown here is derived from an EMBL/GenBank/DDBJ whole genome shotgun (WGS) entry which is preliminary data.</text>
</comment>